<evidence type="ECO:0000313" key="2">
    <source>
        <dbReference type="Proteomes" id="UP000271889"/>
    </source>
</evidence>
<reference evidence="1 2" key="1">
    <citation type="submission" date="2018-11" db="EMBL/GenBank/DDBJ databases">
        <authorList>
            <consortium name="Pathogen Informatics"/>
        </authorList>
    </citation>
    <scope>NUCLEOTIDE SEQUENCE [LARGE SCALE GENOMIC DNA]</scope>
</reference>
<dbReference type="Proteomes" id="UP000271889">
    <property type="component" value="Unassembled WGS sequence"/>
</dbReference>
<sequence>MVVDGSRMFAGNPGLPYTSSYGSGQFEASLFEQAVQYAAATAATQNSLRTTLPSIYSPSPSGNNNTRTHGGIFVNKTAVASHLDESYLLDDDEDSSILSNLPNSCHDFELKELHIRLERNHSSPLIGGHSSPAVSSLLSSNCPSTEPPAELAEPEDLEVQLINECFEEQQRQNQMYQSGDLKTLFYHGTSELESSKAFLSSTCILHAHIFILEIFAMMFAIDNLQGANQSDTEKSVQSSLERPVRLPYAEKLSSHDPL</sequence>
<keyword evidence="2" id="KW-1185">Reference proteome</keyword>
<dbReference type="EMBL" id="UYRV01000771">
    <property type="protein sequence ID" value="VDK45464.1"/>
    <property type="molecule type" value="Genomic_DNA"/>
</dbReference>
<protein>
    <submittedName>
        <fullName evidence="1">Uncharacterized protein</fullName>
    </submittedName>
</protein>
<name>A0A3P6RLE2_CYLGO</name>
<evidence type="ECO:0000313" key="1">
    <source>
        <dbReference type="EMBL" id="VDK45464.1"/>
    </source>
</evidence>
<gene>
    <name evidence="1" type="ORF">CGOC_LOCUS525</name>
</gene>
<proteinExistence type="predicted"/>
<dbReference type="AlphaFoldDB" id="A0A3P6RLE2"/>
<dbReference type="OrthoDB" id="5418203at2759"/>
<feature type="non-terminal residue" evidence="1">
    <location>
        <position position="258"/>
    </location>
</feature>
<organism evidence="1 2">
    <name type="scientific">Cylicostephanus goldi</name>
    <name type="common">Nematode worm</name>
    <dbReference type="NCBI Taxonomy" id="71465"/>
    <lineage>
        <taxon>Eukaryota</taxon>
        <taxon>Metazoa</taxon>
        <taxon>Ecdysozoa</taxon>
        <taxon>Nematoda</taxon>
        <taxon>Chromadorea</taxon>
        <taxon>Rhabditida</taxon>
        <taxon>Rhabditina</taxon>
        <taxon>Rhabditomorpha</taxon>
        <taxon>Strongyloidea</taxon>
        <taxon>Strongylidae</taxon>
        <taxon>Cylicostephanus</taxon>
    </lineage>
</organism>
<accession>A0A3P6RLE2</accession>